<keyword evidence="4 8" id="KW-0812">Transmembrane</keyword>
<keyword evidence="6 8" id="KW-0472">Membrane</keyword>
<evidence type="ECO:0000256" key="5">
    <source>
        <dbReference type="ARBA" id="ARBA00022989"/>
    </source>
</evidence>
<feature type="transmembrane region" description="Helical" evidence="8">
    <location>
        <begin position="277"/>
        <end position="298"/>
    </location>
</feature>
<evidence type="ECO:0000256" key="7">
    <source>
        <dbReference type="SAM" id="MobiDB-lite"/>
    </source>
</evidence>
<dbReference type="EMBL" id="KQ947413">
    <property type="protein sequence ID" value="KUJ17851.1"/>
    <property type="molecule type" value="Genomic_DNA"/>
</dbReference>
<feature type="transmembrane region" description="Helical" evidence="8">
    <location>
        <begin position="550"/>
        <end position="572"/>
    </location>
</feature>
<evidence type="ECO:0000256" key="6">
    <source>
        <dbReference type="ARBA" id="ARBA00023136"/>
    </source>
</evidence>
<organism evidence="9 10">
    <name type="scientific">Mollisia scopiformis</name>
    <name type="common">Conifer needle endophyte fungus</name>
    <name type="synonym">Phialocephala scopiformis</name>
    <dbReference type="NCBI Taxonomy" id="149040"/>
    <lineage>
        <taxon>Eukaryota</taxon>
        <taxon>Fungi</taxon>
        <taxon>Dikarya</taxon>
        <taxon>Ascomycota</taxon>
        <taxon>Pezizomycotina</taxon>
        <taxon>Leotiomycetes</taxon>
        <taxon>Helotiales</taxon>
        <taxon>Mollisiaceae</taxon>
        <taxon>Mollisia</taxon>
    </lineage>
</organism>
<evidence type="ECO:0000256" key="2">
    <source>
        <dbReference type="ARBA" id="ARBA00005982"/>
    </source>
</evidence>
<evidence type="ECO:0000313" key="10">
    <source>
        <dbReference type="Proteomes" id="UP000070700"/>
    </source>
</evidence>
<dbReference type="InParanoid" id="A0A194XCG7"/>
<evidence type="ECO:0000313" key="9">
    <source>
        <dbReference type="EMBL" id="KUJ17851.1"/>
    </source>
</evidence>
<dbReference type="RefSeq" id="XP_018072206.1">
    <property type="nucleotide sequence ID" value="XM_018216831.1"/>
</dbReference>
<dbReference type="InterPro" id="IPR036259">
    <property type="entry name" value="MFS_trans_sf"/>
</dbReference>
<dbReference type="Pfam" id="PF00854">
    <property type="entry name" value="PTR2"/>
    <property type="match status" value="1"/>
</dbReference>
<dbReference type="SUPFAM" id="SSF103473">
    <property type="entry name" value="MFS general substrate transporter"/>
    <property type="match status" value="1"/>
</dbReference>
<proteinExistence type="inferred from homology"/>
<feature type="transmembrane region" description="Helical" evidence="8">
    <location>
        <begin position="139"/>
        <end position="159"/>
    </location>
</feature>
<feature type="transmembrane region" description="Helical" evidence="8">
    <location>
        <begin position="492"/>
        <end position="513"/>
    </location>
</feature>
<evidence type="ECO:0000256" key="1">
    <source>
        <dbReference type="ARBA" id="ARBA00004141"/>
    </source>
</evidence>
<dbReference type="KEGG" id="psco:LY89DRAFT_696382"/>
<feature type="transmembrane region" description="Helical" evidence="8">
    <location>
        <begin position="250"/>
        <end position="271"/>
    </location>
</feature>
<dbReference type="OrthoDB" id="8904098at2759"/>
<dbReference type="GeneID" id="28826557"/>
<dbReference type="FunCoup" id="A0A194XCG7">
    <property type="interactions" value="1158"/>
</dbReference>
<comment type="similarity">
    <text evidence="2">Belongs to the major facilitator superfamily. Proton-dependent oligopeptide transporter (POT/PTR) (TC 2.A.17) family.</text>
</comment>
<feature type="transmembrane region" description="Helical" evidence="8">
    <location>
        <begin position="404"/>
        <end position="422"/>
    </location>
</feature>
<reference evidence="9 10" key="1">
    <citation type="submission" date="2015-10" db="EMBL/GenBank/DDBJ databases">
        <title>Full genome of DAOMC 229536 Phialocephala scopiformis, a fungal endophyte of spruce producing the potent anti-insectan compound rugulosin.</title>
        <authorList>
            <consortium name="DOE Joint Genome Institute"/>
            <person name="Walker A.K."/>
            <person name="Frasz S.L."/>
            <person name="Seifert K.A."/>
            <person name="Miller J.D."/>
            <person name="Mondo S.J."/>
            <person name="Labutti K."/>
            <person name="Lipzen A."/>
            <person name="Dockter R."/>
            <person name="Kennedy M."/>
            <person name="Grigoriev I.V."/>
            <person name="Spatafora J.W."/>
        </authorList>
    </citation>
    <scope>NUCLEOTIDE SEQUENCE [LARGE SCALE GENOMIC DNA]</scope>
    <source>
        <strain evidence="9 10">CBS 120377</strain>
    </source>
</reference>
<comment type="subcellular location">
    <subcellularLocation>
        <location evidence="1">Membrane</location>
        <topology evidence="1">Multi-pass membrane protein</topology>
    </subcellularLocation>
</comment>
<feature type="transmembrane region" description="Helical" evidence="8">
    <location>
        <begin position="434"/>
        <end position="457"/>
    </location>
</feature>
<feature type="transmembrane region" description="Helical" evidence="8">
    <location>
        <begin position="525"/>
        <end position="544"/>
    </location>
</feature>
<feature type="transmembrane region" description="Helical" evidence="8">
    <location>
        <begin position="194"/>
        <end position="215"/>
    </location>
</feature>
<dbReference type="PANTHER" id="PTHR11654">
    <property type="entry name" value="OLIGOPEPTIDE TRANSPORTER-RELATED"/>
    <property type="match status" value="1"/>
</dbReference>
<dbReference type="InterPro" id="IPR000109">
    <property type="entry name" value="POT_fam"/>
</dbReference>
<dbReference type="AlphaFoldDB" id="A0A194XCG7"/>
<keyword evidence="10" id="KW-1185">Reference proteome</keyword>
<dbReference type="Proteomes" id="UP000070700">
    <property type="component" value="Unassembled WGS sequence"/>
</dbReference>
<evidence type="ECO:0000256" key="3">
    <source>
        <dbReference type="ARBA" id="ARBA00022448"/>
    </source>
</evidence>
<feature type="transmembrane region" description="Helical" evidence="8">
    <location>
        <begin position="166"/>
        <end position="188"/>
    </location>
</feature>
<evidence type="ECO:0000256" key="4">
    <source>
        <dbReference type="ARBA" id="ARBA00022692"/>
    </source>
</evidence>
<gene>
    <name evidence="9" type="ORF">LY89DRAFT_696382</name>
</gene>
<dbReference type="Gene3D" id="1.20.1250.20">
    <property type="entry name" value="MFS general substrate transporter like domains"/>
    <property type="match status" value="1"/>
</dbReference>
<feature type="region of interest" description="Disordered" evidence="7">
    <location>
        <begin position="1"/>
        <end position="73"/>
    </location>
</feature>
<feature type="compositionally biased region" description="Basic and acidic residues" evidence="7">
    <location>
        <begin position="1"/>
        <end position="32"/>
    </location>
</feature>
<feature type="transmembrane region" description="Helical" evidence="8">
    <location>
        <begin position="365"/>
        <end position="384"/>
    </location>
</feature>
<evidence type="ECO:0000256" key="8">
    <source>
        <dbReference type="SAM" id="Phobius"/>
    </source>
</evidence>
<name>A0A194XCG7_MOLSC</name>
<accession>A0A194XCG7</accession>
<keyword evidence="5 8" id="KW-1133">Transmembrane helix</keyword>
<keyword evidence="3" id="KW-0813">Transport</keyword>
<dbReference type="FunFam" id="1.20.1250.20:FF:000085">
    <property type="entry name" value="MFS peptide transporter Ptr2"/>
    <property type="match status" value="1"/>
</dbReference>
<dbReference type="GO" id="GO:0005886">
    <property type="term" value="C:plasma membrane"/>
    <property type="evidence" value="ECO:0007669"/>
    <property type="project" value="UniProtKB-ARBA"/>
</dbReference>
<dbReference type="GO" id="GO:0071916">
    <property type="term" value="F:dipeptide transmembrane transporter activity"/>
    <property type="evidence" value="ECO:0007669"/>
    <property type="project" value="UniProtKB-ARBA"/>
</dbReference>
<sequence length="608" mass="67893">MTEHNMHAAEIHELALEAEVRNDPPRDPEKLNTDIGFSAPRGSAPHGKAIGIRRYSDRTYSETPDDEEPSEEEKTTLRRIGENLPISAWLVAIVELSERFTFYGAQGLFQNYIQRPLDGSLGRGALGQKHQTATALNTFFSLWCYVTPILGAIVADQYLGKYKTIVVFAGVYIMGLLILLLTSLPVSLENGAGLGGFIAAILVIGIGTGGVKANVSPLIADQYTRKRMAVKTLNTGERVIIDPAVTIQRIYLVFYCCINVGSLSLLATPYMERDIGFWSAYLLCLCMFMTGFVCLVLGRKKYIVRPPQGSIITDAFKAIGIMVKYRNMDAPKPSYQEEFGRKHATPWNDLFIDELKRALQACKIFLFYPIYWVVYSQFSGNFVSQAAQMNGHGIPNDLMQNFDPIAILFFAPIMDRLVYPMLQKYHIKFRPITRISFGFVVASMSMLYAAVLQHFIYQAGPCYGHPLQCPAALVDTKVARPNNIHIAIQTPAYMFIGISEIFASVTGLEYAYMKAPPSMKSFVQSMYLLTNAFGYAIGEAFTPLVGDPDILWLFTGLCVGSLFVGCLFWVLFHKYDAMEDAVNSLDAKHDELLNKNALNDATMDDERH</sequence>
<protein>
    <submittedName>
        <fullName evidence="9">Putative peptide transporter PTR2</fullName>
    </submittedName>
</protein>
<dbReference type="InterPro" id="IPR018456">
    <property type="entry name" value="PTR2_symporter_CS"/>
</dbReference>
<dbReference type="PROSITE" id="PS01022">
    <property type="entry name" value="PTR2_1"/>
    <property type="match status" value="1"/>
</dbReference>